<organism evidence="11 12">
    <name type="scientific">Penicillium salamii</name>
    <dbReference type="NCBI Taxonomy" id="1612424"/>
    <lineage>
        <taxon>Eukaryota</taxon>
        <taxon>Fungi</taxon>
        <taxon>Dikarya</taxon>
        <taxon>Ascomycota</taxon>
        <taxon>Pezizomycotina</taxon>
        <taxon>Eurotiomycetes</taxon>
        <taxon>Eurotiomycetidae</taxon>
        <taxon>Eurotiales</taxon>
        <taxon>Aspergillaceae</taxon>
        <taxon>Penicillium</taxon>
    </lineage>
</organism>
<reference evidence="11" key="1">
    <citation type="submission" date="2021-07" db="EMBL/GenBank/DDBJ databases">
        <authorList>
            <person name="Branca A.L. A."/>
        </authorList>
    </citation>
    <scope>NUCLEOTIDE SEQUENCE</scope>
</reference>
<dbReference type="InterPro" id="IPR036188">
    <property type="entry name" value="FAD/NAD-bd_sf"/>
</dbReference>
<keyword evidence="4" id="KW-0963">Cytoplasm</keyword>
<keyword evidence="5" id="KW-0134">Cell wall</keyword>
<evidence type="ECO:0000313" key="12">
    <source>
        <dbReference type="Proteomes" id="UP001152649"/>
    </source>
</evidence>
<dbReference type="AlphaFoldDB" id="A0A9W4IET9"/>
<evidence type="ECO:0000256" key="3">
    <source>
        <dbReference type="ARBA" id="ARBA00010790"/>
    </source>
</evidence>
<dbReference type="InterPro" id="IPR000172">
    <property type="entry name" value="GMC_OxRdtase_N"/>
</dbReference>
<name>A0A9W4IET9_9EURO</name>
<dbReference type="Gene3D" id="3.30.560.10">
    <property type="entry name" value="Glucose Oxidase, domain 3"/>
    <property type="match status" value="1"/>
</dbReference>
<dbReference type="PIRSF" id="PIRSF000137">
    <property type="entry name" value="Alcohol_oxidase"/>
    <property type="match status" value="1"/>
</dbReference>
<evidence type="ECO:0000256" key="4">
    <source>
        <dbReference type="ARBA" id="ARBA00022490"/>
    </source>
</evidence>
<keyword evidence="6" id="KW-0325">Glycoprotein</keyword>
<evidence type="ECO:0000256" key="7">
    <source>
        <dbReference type="PIRSR" id="PIRSR000137-1"/>
    </source>
</evidence>
<dbReference type="Pfam" id="PF00732">
    <property type="entry name" value="GMC_oxred_N"/>
    <property type="match status" value="1"/>
</dbReference>
<dbReference type="Pfam" id="PF05199">
    <property type="entry name" value="GMC_oxred_C"/>
    <property type="match status" value="1"/>
</dbReference>
<feature type="signal peptide" evidence="9">
    <location>
        <begin position="1"/>
        <end position="24"/>
    </location>
</feature>
<keyword evidence="8" id="KW-0285">Flavoprotein</keyword>
<protein>
    <recommendedName>
        <fullName evidence="10">Glucose-methanol-choline oxidoreductase N-terminal domain-containing protein</fullName>
    </recommendedName>
</protein>
<feature type="chain" id="PRO_5040881319" description="Glucose-methanol-choline oxidoreductase N-terminal domain-containing protein" evidence="9">
    <location>
        <begin position="25"/>
        <end position="626"/>
    </location>
</feature>
<evidence type="ECO:0000256" key="2">
    <source>
        <dbReference type="ARBA" id="ARBA00004496"/>
    </source>
</evidence>
<evidence type="ECO:0000256" key="6">
    <source>
        <dbReference type="ARBA" id="ARBA00023180"/>
    </source>
</evidence>
<dbReference type="OrthoDB" id="2802411at2759"/>
<dbReference type="PANTHER" id="PTHR11552">
    <property type="entry name" value="GLUCOSE-METHANOL-CHOLINE GMC OXIDOREDUCTASE"/>
    <property type="match status" value="1"/>
</dbReference>
<dbReference type="PROSITE" id="PS00624">
    <property type="entry name" value="GMC_OXRED_2"/>
    <property type="match status" value="1"/>
</dbReference>
<gene>
    <name evidence="11" type="ORF">PSALAMII_LOCUS1081</name>
</gene>
<dbReference type="Gene3D" id="3.50.50.60">
    <property type="entry name" value="FAD/NAD(P)-binding domain"/>
    <property type="match status" value="1"/>
</dbReference>
<dbReference type="PANTHER" id="PTHR11552:SF138">
    <property type="entry name" value="DEHYDROGENASE PKFF-RELATED"/>
    <property type="match status" value="1"/>
</dbReference>
<sequence length="626" mass="67953">MLVRHGLTSVSLLFVGIFVFLSEAQTHRGFKGRLAGDATFDFVVVGGGTAGLTIAIRLAEQQYQVAVVEAGGYYEYTYPLARVPAACSLGAGADVRTTTPIDWGFVAHGVPGADFRDIHYPRGKCLGGSPTAQSMERWAQLVNDSSYLFENVFPYFEKTVSFSTPVGTRFANATPLFNASAFSHDGNPVQVSYPKYATAFSTWVKQGMSEAGITEAQDFNSGNLLGHQYCTMTIQQTDATRSSSESAFLQTGFKSGSWTIYQFAMAKKVVFDSSRRATGVVVEQGNQFVLHATREVILAAGAFQSPQLLMVSGLGPAQLLQTHGISLIADLPGVGQNMWDHVFFGPSYRVNVPTLGMLDGNLSSLLAQAELWLLGGNGILTNPSTDYLAFEKLPRVSRSSFTRENEQELAWFPGDWPEVEVRSKFPGFRFSKHKMFNVRPSQYIAGSAYGGNFSDPYAQQPRTGHYATITAALVAPTSRGNITISSADTSDPPVINPNWLATDTDQRVAIAAYRRARGFFLTQSMAPVIIGQEYFPGFGYQTDTEILTVIKSTVMTIYHAACTCKMGVSTDAMAVVDSRARVFNVTGLRVVDASSFPILPPGHPQSTVYMLAEKIAFDIVSASRSG</sequence>
<keyword evidence="9" id="KW-0732">Signal</keyword>
<keyword evidence="12" id="KW-1185">Reference proteome</keyword>
<dbReference type="GO" id="GO:0044550">
    <property type="term" value="P:secondary metabolite biosynthetic process"/>
    <property type="evidence" value="ECO:0007669"/>
    <property type="project" value="TreeGrafter"/>
</dbReference>
<dbReference type="Proteomes" id="UP001152649">
    <property type="component" value="Unassembled WGS sequence"/>
</dbReference>
<feature type="active site" description="Proton acceptor" evidence="7">
    <location>
        <position position="603"/>
    </location>
</feature>
<evidence type="ECO:0000256" key="9">
    <source>
        <dbReference type="SAM" id="SignalP"/>
    </source>
</evidence>
<dbReference type="InterPro" id="IPR007867">
    <property type="entry name" value="GMC_OxRtase_C"/>
</dbReference>
<evidence type="ECO:0000256" key="8">
    <source>
        <dbReference type="PIRSR" id="PIRSR000137-2"/>
    </source>
</evidence>
<dbReference type="GO" id="GO:0016614">
    <property type="term" value="F:oxidoreductase activity, acting on CH-OH group of donors"/>
    <property type="evidence" value="ECO:0007669"/>
    <property type="project" value="InterPro"/>
</dbReference>
<evidence type="ECO:0000259" key="10">
    <source>
        <dbReference type="PROSITE" id="PS00624"/>
    </source>
</evidence>
<evidence type="ECO:0000313" key="11">
    <source>
        <dbReference type="EMBL" id="CAG8267217.1"/>
    </source>
</evidence>
<proteinExistence type="inferred from homology"/>
<accession>A0A9W4IET9</accession>
<comment type="cofactor">
    <cofactor evidence="8">
        <name>FAD</name>
        <dbReference type="ChEBI" id="CHEBI:57692"/>
    </cofactor>
</comment>
<dbReference type="InterPro" id="IPR012132">
    <property type="entry name" value="GMC_OxRdtase"/>
</dbReference>
<comment type="subcellular location">
    <subcellularLocation>
        <location evidence="2">Cytoplasm</location>
    </subcellularLocation>
    <subcellularLocation>
        <location evidence="1">Secreted</location>
        <location evidence="1">Cell wall</location>
    </subcellularLocation>
</comment>
<keyword evidence="8" id="KW-0274">FAD</keyword>
<keyword evidence="5" id="KW-0964">Secreted</keyword>
<comment type="similarity">
    <text evidence="3">Belongs to the GMC oxidoreductase family.</text>
</comment>
<evidence type="ECO:0000256" key="5">
    <source>
        <dbReference type="ARBA" id="ARBA00022512"/>
    </source>
</evidence>
<comment type="caution">
    <text evidence="11">The sequence shown here is derived from an EMBL/GenBank/DDBJ whole genome shotgun (WGS) entry which is preliminary data.</text>
</comment>
<dbReference type="GO" id="GO:0050660">
    <property type="term" value="F:flavin adenine dinucleotide binding"/>
    <property type="evidence" value="ECO:0007669"/>
    <property type="project" value="InterPro"/>
</dbReference>
<feature type="binding site" evidence="8">
    <location>
        <begin position="604"/>
        <end position="605"/>
    </location>
    <ligand>
        <name>FAD</name>
        <dbReference type="ChEBI" id="CHEBI:57692"/>
    </ligand>
</feature>
<dbReference type="SUPFAM" id="SSF54373">
    <property type="entry name" value="FAD-linked reductases, C-terminal domain"/>
    <property type="match status" value="1"/>
</dbReference>
<dbReference type="SUPFAM" id="SSF51905">
    <property type="entry name" value="FAD/NAD(P)-binding domain"/>
    <property type="match status" value="1"/>
</dbReference>
<dbReference type="EMBL" id="CAJVPG010000033">
    <property type="protein sequence ID" value="CAG8267217.1"/>
    <property type="molecule type" value="Genomic_DNA"/>
</dbReference>
<feature type="active site" description="Proton donor" evidence="7">
    <location>
        <position position="559"/>
    </location>
</feature>
<dbReference type="GO" id="GO:0005737">
    <property type="term" value="C:cytoplasm"/>
    <property type="evidence" value="ECO:0007669"/>
    <property type="project" value="UniProtKB-SubCell"/>
</dbReference>
<evidence type="ECO:0000256" key="1">
    <source>
        <dbReference type="ARBA" id="ARBA00004191"/>
    </source>
</evidence>
<feature type="domain" description="Glucose-methanol-choline oxidoreductase N-terminal" evidence="10">
    <location>
        <begin position="301"/>
        <end position="315"/>
    </location>
</feature>